<feature type="region of interest" description="Disordered" evidence="1">
    <location>
        <begin position="85"/>
        <end position="116"/>
    </location>
</feature>
<name>A0ABD1V627_9LAMI</name>
<dbReference type="AlphaFoldDB" id="A0ABD1V627"/>
<dbReference type="Proteomes" id="UP001604336">
    <property type="component" value="Unassembled WGS sequence"/>
</dbReference>
<feature type="compositionally biased region" description="Polar residues" evidence="1">
    <location>
        <begin position="97"/>
        <end position="109"/>
    </location>
</feature>
<dbReference type="EMBL" id="JBFOLK010000002">
    <property type="protein sequence ID" value="KAL2532343.1"/>
    <property type="molecule type" value="Genomic_DNA"/>
</dbReference>
<reference evidence="3" key="1">
    <citation type="submission" date="2024-07" db="EMBL/GenBank/DDBJ databases">
        <title>Two chromosome-level genome assemblies of Korean endemic species Abeliophyllum distichum and Forsythia ovata (Oleaceae).</title>
        <authorList>
            <person name="Jang H."/>
        </authorList>
    </citation>
    <scope>NUCLEOTIDE SEQUENCE [LARGE SCALE GENOMIC DNA]</scope>
</reference>
<gene>
    <name evidence="2" type="ORF">Adt_05694</name>
</gene>
<organism evidence="2 3">
    <name type="scientific">Abeliophyllum distichum</name>
    <dbReference type="NCBI Taxonomy" id="126358"/>
    <lineage>
        <taxon>Eukaryota</taxon>
        <taxon>Viridiplantae</taxon>
        <taxon>Streptophyta</taxon>
        <taxon>Embryophyta</taxon>
        <taxon>Tracheophyta</taxon>
        <taxon>Spermatophyta</taxon>
        <taxon>Magnoliopsida</taxon>
        <taxon>eudicotyledons</taxon>
        <taxon>Gunneridae</taxon>
        <taxon>Pentapetalae</taxon>
        <taxon>asterids</taxon>
        <taxon>lamiids</taxon>
        <taxon>Lamiales</taxon>
        <taxon>Oleaceae</taxon>
        <taxon>Forsythieae</taxon>
        <taxon>Abeliophyllum</taxon>
    </lineage>
</organism>
<accession>A0ABD1V627</accession>
<evidence type="ECO:0000313" key="3">
    <source>
        <dbReference type="Proteomes" id="UP001604336"/>
    </source>
</evidence>
<protein>
    <submittedName>
        <fullName evidence="2">Uncharacterized protein</fullName>
    </submittedName>
</protein>
<sequence>MRIRKPDVGLEVKVRAPVGVVLKEGAAEATENGGIESINVVRRRGEPHLSIRQMKDYVFPLVPYVGGLKPKEQCKPVEKVVVGLPRGERRPPEVPYSTESGSSGANLRVTNGGVVS</sequence>
<evidence type="ECO:0000313" key="2">
    <source>
        <dbReference type="EMBL" id="KAL2532343.1"/>
    </source>
</evidence>
<comment type="caution">
    <text evidence="2">The sequence shown here is derived from an EMBL/GenBank/DDBJ whole genome shotgun (WGS) entry which is preliminary data.</text>
</comment>
<keyword evidence="3" id="KW-1185">Reference proteome</keyword>
<evidence type="ECO:0000256" key="1">
    <source>
        <dbReference type="SAM" id="MobiDB-lite"/>
    </source>
</evidence>
<proteinExistence type="predicted"/>